<dbReference type="GeneID" id="108626201"/>
<proteinExistence type="predicted"/>
<evidence type="ECO:0000256" key="1">
    <source>
        <dbReference type="ARBA" id="ARBA00004430"/>
    </source>
</evidence>
<keyword evidence="3" id="KW-0677">Repeat</keyword>
<dbReference type="GO" id="GO:0043014">
    <property type="term" value="F:alpha-tubulin binding"/>
    <property type="evidence" value="ECO:0007669"/>
    <property type="project" value="TreeGrafter"/>
</dbReference>
<evidence type="ECO:0000313" key="8">
    <source>
        <dbReference type="Proteomes" id="UP000694925"/>
    </source>
</evidence>
<keyword evidence="5" id="KW-0966">Cell projection</keyword>
<gene>
    <name evidence="9" type="primary">LOC108626201</name>
</gene>
<dbReference type="PROSITE" id="PS51336">
    <property type="entry name" value="DM10"/>
    <property type="match status" value="3"/>
</dbReference>
<dbReference type="InterPro" id="IPR040193">
    <property type="entry name" value="EFHC1/EFHC2/EFHB"/>
</dbReference>
<evidence type="ECO:0000256" key="4">
    <source>
        <dbReference type="ARBA" id="ARBA00023212"/>
    </source>
</evidence>
<dbReference type="SMART" id="SM00676">
    <property type="entry name" value="DM10"/>
    <property type="match status" value="3"/>
</dbReference>
<keyword evidence="4" id="KW-0206">Cytoskeleton</keyword>
<dbReference type="InterPro" id="IPR006602">
    <property type="entry name" value="DM10_dom"/>
</dbReference>
<feature type="compositionally biased region" description="Basic and acidic residues" evidence="6">
    <location>
        <begin position="623"/>
        <end position="636"/>
    </location>
</feature>
<accession>A0AAJ7S2Q0</accession>
<dbReference type="GO" id="GO:0060285">
    <property type="term" value="P:cilium-dependent cell motility"/>
    <property type="evidence" value="ECO:0007669"/>
    <property type="project" value="TreeGrafter"/>
</dbReference>
<dbReference type="RefSeq" id="XP_026670246.1">
    <property type="nucleotide sequence ID" value="XM_026814445.1"/>
</dbReference>
<feature type="non-terminal residue" evidence="9">
    <location>
        <position position="1"/>
    </location>
</feature>
<reference evidence="9" key="1">
    <citation type="submission" date="2025-08" db="UniProtKB">
        <authorList>
            <consortium name="RefSeq"/>
        </authorList>
    </citation>
    <scope>IDENTIFICATION</scope>
    <source>
        <tissue evidence="9">Whole body</tissue>
    </source>
</reference>
<name>A0AAJ7S2Q0_9HYME</name>
<feature type="domain" description="DM10" evidence="7">
    <location>
        <begin position="411"/>
        <end position="515"/>
    </location>
</feature>
<evidence type="ECO:0000313" key="9">
    <source>
        <dbReference type="RefSeq" id="XP_026670246.1"/>
    </source>
</evidence>
<dbReference type="FunFam" id="2.30.29.170:FF:000002">
    <property type="entry name" value="EF-hand domain (C-terminal) containing 1"/>
    <property type="match status" value="1"/>
</dbReference>
<organism evidence="8 9">
    <name type="scientific">Ceratina calcarata</name>
    <dbReference type="NCBI Taxonomy" id="156304"/>
    <lineage>
        <taxon>Eukaryota</taxon>
        <taxon>Metazoa</taxon>
        <taxon>Ecdysozoa</taxon>
        <taxon>Arthropoda</taxon>
        <taxon>Hexapoda</taxon>
        <taxon>Insecta</taxon>
        <taxon>Pterygota</taxon>
        <taxon>Neoptera</taxon>
        <taxon>Endopterygota</taxon>
        <taxon>Hymenoptera</taxon>
        <taxon>Apocrita</taxon>
        <taxon>Aculeata</taxon>
        <taxon>Apoidea</taxon>
        <taxon>Anthophila</taxon>
        <taxon>Apidae</taxon>
        <taxon>Ceratina</taxon>
        <taxon>Zadontomerus</taxon>
    </lineage>
</organism>
<feature type="domain" description="DM10" evidence="7">
    <location>
        <begin position="93"/>
        <end position="198"/>
    </location>
</feature>
<dbReference type="Proteomes" id="UP000694925">
    <property type="component" value="Unplaced"/>
</dbReference>
<evidence type="ECO:0000259" key="7">
    <source>
        <dbReference type="PROSITE" id="PS51336"/>
    </source>
</evidence>
<evidence type="ECO:0000256" key="3">
    <source>
        <dbReference type="ARBA" id="ARBA00022737"/>
    </source>
</evidence>
<dbReference type="GO" id="GO:0005930">
    <property type="term" value="C:axoneme"/>
    <property type="evidence" value="ECO:0007669"/>
    <property type="project" value="UniProtKB-SubCell"/>
</dbReference>
<dbReference type="PANTHER" id="PTHR12086">
    <property type="entry name" value="EF-HAND DOMAIN C-TERMINAL CONTAINING PROTEIN"/>
    <property type="match status" value="1"/>
</dbReference>
<evidence type="ECO:0000256" key="6">
    <source>
        <dbReference type="SAM" id="MobiDB-lite"/>
    </source>
</evidence>
<feature type="domain" description="DM10" evidence="7">
    <location>
        <begin position="241"/>
        <end position="353"/>
    </location>
</feature>
<dbReference type="Pfam" id="PF06565">
    <property type="entry name" value="DM10_dom"/>
    <property type="match status" value="3"/>
</dbReference>
<protein>
    <submittedName>
        <fullName evidence="9">EF-hand domain-containing protein 1-like</fullName>
    </submittedName>
</protein>
<dbReference type="GO" id="GO:0072686">
    <property type="term" value="C:mitotic spindle"/>
    <property type="evidence" value="ECO:0007669"/>
    <property type="project" value="TreeGrafter"/>
</dbReference>
<dbReference type="GO" id="GO:0007052">
    <property type="term" value="P:mitotic spindle organization"/>
    <property type="evidence" value="ECO:0007669"/>
    <property type="project" value="TreeGrafter"/>
</dbReference>
<keyword evidence="8" id="KW-1185">Reference proteome</keyword>
<feature type="region of interest" description="Disordered" evidence="6">
    <location>
        <begin position="586"/>
        <end position="636"/>
    </location>
</feature>
<keyword evidence="2" id="KW-0963">Cytoplasm</keyword>
<dbReference type="Gene3D" id="2.30.29.170">
    <property type="match status" value="3"/>
</dbReference>
<dbReference type="GO" id="GO:0000281">
    <property type="term" value="P:mitotic cytokinesis"/>
    <property type="evidence" value="ECO:0007669"/>
    <property type="project" value="TreeGrafter"/>
</dbReference>
<evidence type="ECO:0000256" key="2">
    <source>
        <dbReference type="ARBA" id="ARBA00022490"/>
    </source>
</evidence>
<dbReference type="FunFam" id="2.30.29.170:FF:000004">
    <property type="entry name" value="EF-hand domain containing 2"/>
    <property type="match status" value="1"/>
</dbReference>
<feature type="compositionally biased region" description="Basic and acidic residues" evidence="6">
    <location>
        <begin position="586"/>
        <end position="595"/>
    </location>
</feature>
<dbReference type="AlphaFoldDB" id="A0AAJ7S2Q0"/>
<evidence type="ECO:0000256" key="5">
    <source>
        <dbReference type="ARBA" id="ARBA00023273"/>
    </source>
</evidence>
<dbReference type="KEGG" id="ccal:108626201"/>
<dbReference type="PANTHER" id="PTHR12086:SF9">
    <property type="entry name" value="EF-HAND DOMAIN-CONTAINING PROTEIN 1"/>
    <property type="match status" value="1"/>
</dbReference>
<sequence length="636" mass="73641">YELKAASEATKLSGNTFCLKIKDYRLLQKFNFLNGYRVVRDSNIGIGGRPLDAASSAYIKEEAGSAHYDPSLTYGRVKGYACRQFIPHYAVFAQKCLCFKAFFRQGVFNSPDEHFRIRHVNILYFLEDDTVCVIEPPVDNAGFPQGKLVRRGKIEKNVNGDTFHWKDFNVGIDVCIYGVVYHIIDCDLFTREFLSSQGIDVGDKEEPPVDPYMELRASKLRIPTCVTKVPDDVRRRFLEYDSMVLSFTATWNDDVYRIMYFLMDDTIAVREIQKPNSGKDPVPMLLKRMKVPKDWKNLPSSYPAAYMEYGDPEILEYYTPKDFIIGGTIFIFNRRFFLHDCDSFTRKYYSDMLGMPQPEKIPLPREDVKSAPEYKPPPHIIFGTTEDTYVSCLSFMPRPPKKDVIRQLLNFPKTLRYSMKMDAVHPEDEDRDFILEYSLSEGTILIQELEKRNSGRREGCFLKATLVPKPKTGRDNPKYYTPQDFYIGAKINIFNHYFIITGADLFVYRYVEANPEKFPPEVRDTIRDCLVKQNLLSEDIEVTAKMIQDKKEAEQQAVKPAEATIERDVDMKECIKDFEEQAKCRYEGEHGELRPRTPPPEELCPGLANPEPLPYSYQNPSTVKKEVRWDDGVKQQ</sequence>
<comment type="subcellular location">
    <subcellularLocation>
        <location evidence="1">Cytoplasm</location>
        <location evidence="1">Cytoskeleton</location>
        <location evidence="1">Cilium axoneme</location>
    </subcellularLocation>
</comment>